<accession>A0ABR4YA66</accession>
<gene>
    <name evidence="1" type="ORF">NL53_14560</name>
</gene>
<proteinExistence type="predicted"/>
<dbReference type="Gene3D" id="2.30.30.110">
    <property type="match status" value="1"/>
</dbReference>
<keyword evidence="2" id="KW-1185">Reference proteome</keyword>
<dbReference type="InterPro" id="IPR011067">
    <property type="entry name" value="Plasmid_toxin/cell-grow_inhib"/>
</dbReference>
<dbReference type="RefSeq" id="WP_038215990.1">
    <property type="nucleotide sequence ID" value="NZ_JRWM01000023.1"/>
</dbReference>
<protein>
    <recommendedName>
        <fullName evidence="3">Type II toxin-antitoxin system PemK/MazF family toxin</fullName>
    </recommendedName>
</protein>
<dbReference type="SUPFAM" id="SSF50118">
    <property type="entry name" value="Cell growth inhibitor/plasmid maintenance toxic component"/>
    <property type="match status" value="1"/>
</dbReference>
<organism evidence="1 2">
    <name type="scientific">Vibrio variabilis</name>
    <dbReference type="NCBI Taxonomy" id="990271"/>
    <lineage>
        <taxon>Bacteria</taxon>
        <taxon>Pseudomonadati</taxon>
        <taxon>Pseudomonadota</taxon>
        <taxon>Gammaproteobacteria</taxon>
        <taxon>Vibrionales</taxon>
        <taxon>Vibrionaceae</taxon>
        <taxon>Vibrio</taxon>
    </lineage>
</organism>
<dbReference type="InterPro" id="IPR003477">
    <property type="entry name" value="PemK-like"/>
</dbReference>
<evidence type="ECO:0000313" key="2">
    <source>
        <dbReference type="Proteomes" id="UP000030520"/>
    </source>
</evidence>
<dbReference type="Pfam" id="PF02452">
    <property type="entry name" value="PemK_toxin"/>
    <property type="match status" value="1"/>
</dbReference>
<name>A0ABR4YA66_9VIBR</name>
<sequence>MAIRYSPKVGQILMCDFHGFREPEMVKTRPVLVIATRPNGHKLATVVALSSTPPEQAQGYHMTLDNNHLPRHKFFKDETWVKGDMVYTLSFDRLSYVATGSENGKRIYFQNRLSREVMKNVYSCVLRGMNLNDLCQHL</sequence>
<reference evidence="1 2" key="1">
    <citation type="submission" date="2014-10" db="EMBL/GenBank/DDBJ databases">
        <title>Genome sequencing of Vibrio variabilis T01.</title>
        <authorList>
            <person name="Chan K.-G."/>
            <person name="Mohamad N.I."/>
        </authorList>
    </citation>
    <scope>NUCLEOTIDE SEQUENCE [LARGE SCALE GENOMIC DNA]</scope>
    <source>
        <strain evidence="1 2">T01</strain>
    </source>
</reference>
<dbReference type="EMBL" id="JRWM01000023">
    <property type="protein sequence ID" value="KHA59847.1"/>
    <property type="molecule type" value="Genomic_DNA"/>
</dbReference>
<dbReference type="Proteomes" id="UP000030520">
    <property type="component" value="Unassembled WGS sequence"/>
</dbReference>
<evidence type="ECO:0008006" key="3">
    <source>
        <dbReference type="Google" id="ProtNLM"/>
    </source>
</evidence>
<comment type="caution">
    <text evidence="1">The sequence shown here is derived from an EMBL/GenBank/DDBJ whole genome shotgun (WGS) entry which is preliminary data.</text>
</comment>
<evidence type="ECO:0000313" key="1">
    <source>
        <dbReference type="EMBL" id="KHA59847.1"/>
    </source>
</evidence>